<accession>A0ABY2KM90</accession>
<proteinExistence type="predicted"/>
<sequence>MQVPASAEAAPLAPTTASAAAPATSPQPAMRPLGPPAPSAAKPAAVPRDPNKGAVTNLPLPRYVSLKSNEGNARRGPGLSHRIDWVFTRVGMPLKVTAEHGHWRRVEDAEGVGGWVHYALVSGVRSVMVNEDMATFFNRPDTTSLAAFQAQRGVVARLTECADGWCRVTIDGQKGWAPVSSLWGVTADEVID</sequence>
<dbReference type="InterPro" id="IPR010466">
    <property type="entry name" value="DUF1058"/>
</dbReference>
<feature type="compositionally biased region" description="Low complexity" evidence="1">
    <location>
        <begin position="1"/>
        <end position="28"/>
    </location>
</feature>
<keyword evidence="3" id="KW-1185">Reference proteome</keyword>
<name>A0ABY2KM90_9RHOB</name>
<organism evidence="2 3">
    <name type="scientific">Pseudotabrizicola sediminis</name>
    <dbReference type="NCBI Taxonomy" id="2486418"/>
    <lineage>
        <taxon>Bacteria</taxon>
        <taxon>Pseudomonadati</taxon>
        <taxon>Pseudomonadota</taxon>
        <taxon>Alphaproteobacteria</taxon>
        <taxon>Rhodobacterales</taxon>
        <taxon>Paracoccaceae</taxon>
        <taxon>Pseudotabrizicola</taxon>
    </lineage>
</organism>
<reference evidence="2 3" key="1">
    <citation type="submission" date="2018-11" db="EMBL/GenBank/DDBJ databases">
        <title>Tabrizicola sp. isolated from sediment of alpine lake.</title>
        <authorList>
            <person name="Liu Z."/>
        </authorList>
    </citation>
    <scope>NUCLEOTIDE SEQUENCE [LARGE SCALE GENOMIC DNA]</scope>
    <source>
        <strain evidence="2 3">DRYC-M-16</strain>
    </source>
</reference>
<feature type="region of interest" description="Disordered" evidence="1">
    <location>
        <begin position="1"/>
        <end position="59"/>
    </location>
</feature>
<dbReference type="Pfam" id="PF06347">
    <property type="entry name" value="SH3_4"/>
    <property type="match status" value="2"/>
</dbReference>
<protein>
    <recommendedName>
        <fullName evidence="4">SH3-like domain-containing protein</fullName>
    </recommendedName>
</protein>
<evidence type="ECO:0000313" key="3">
    <source>
        <dbReference type="Proteomes" id="UP000297741"/>
    </source>
</evidence>
<comment type="caution">
    <text evidence="2">The sequence shown here is derived from an EMBL/GenBank/DDBJ whole genome shotgun (WGS) entry which is preliminary data.</text>
</comment>
<gene>
    <name evidence="2" type="ORF">EEB11_08470</name>
</gene>
<evidence type="ECO:0000256" key="1">
    <source>
        <dbReference type="SAM" id="MobiDB-lite"/>
    </source>
</evidence>
<dbReference type="EMBL" id="RPEM01000005">
    <property type="protein sequence ID" value="TGD43648.1"/>
    <property type="molecule type" value="Genomic_DNA"/>
</dbReference>
<dbReference type="Gene3D" id="2.30.30.40">
    <property type="entry name" value="SH3 Domains"/>
    <property type="match status" value="1"/>
</dbReference>
<evidence type="ECO:0008006" key="4">
    <source>
        <dbReference type="Google" id="ProtNLM"/>
    </source>
</evidence>
<dbReference type="Proteomes" id="UP000297741">
    <property type="component" value="Unassembled WGS sequence"/>
</dbReference>
<evidence type="ECO:0000313" key="2">
    <source>
        <dbReference type="EMBL" id="TGD43648.1"/>
    </source>
</evidence>